<dbReference type="InterPro" id="IPR050951">
    <property type="entry name" value="Retrovirus_Pol_polyprotein"/>
</dbReference>
<evidence type="ECO:0000259" key="3">
    <source>
        <dbReference type="Pfam" id="PF00078"/>
    </source>
</evidence>
<feature type="region of interest" description="Disordered" evidence="2">
    <location>
        <begin position="175"/>
        <end position="197"/>
    </location>
</feature>
<reference evidence="5" key="1">
    <citation type="submission" date="2020-06" db="EMBL/GenBank/DDBJ databases">
        <authorList>
            <person name="Li T."/>
            <person name="Hu X."/>
            <person name="Zhang T."/>
            <person name="Song X."/>
            <person name="Zhang H."/>
            <person name="Dai N."/>
            <person name="Sheng W."/>
            <person name="Hou X."/>
            <person name="Wei L."/>
        </authorList>
    </citation>
    <scope>NUCLEOTIDE SEQUENCE</scope>
    <source>
        <strain evidence="5">KEN8</strain>
        <tissue evidence="5">Leaf</tissue>
    </source>
</reference>
<evidence type="ECO:0000313" key="5">
    <source>
        <dbReference type="EMBL" id="KAL0383009.1"/>
    </source>
</evidence>
<proteinExistence type="predicted"/>
<dbReference type="GO" id="GO:0003824">
    <property type="term" value="F:catalytic activity"/>
    <property type="evidence" value="ECO:0007669"/>
    <property type="project" value="UniProtKB-KW"/>
</dbReference>
<dbReference type="Gene3D" id="3.10.10.10">
    <property type="entry name" value="HIV Type 1 Reverse Transcriptase, subunit A, domain 1"/>
    <property type="match status" value="1"/>
</dbReference>
<reference evidence="5" key="2">
    <citation type="journal article" date="2024" name="Plant">
        <title>Genomic evolution and insights into agronomic trait innovations of Sesamum species.</title>
        <authorList>
            <person name="Miao H."/>
            <person name="Wang L."/>
            <person name="Qu L."/>
            <person name="Liu H."/>
            <person name="Sun Y."/>
            <person name="Le M."/>
            <person name="Wang Q."/>
            <person name="Wei S."/>
            <person name="Zheng Y."/>
            <person name="Lin W."/>
            <person name="Duan Y."/>
            <person name="Cao H."/>
            <person name="Xiong S."/>
            <person name="Wang X."/>
            <person name="Wei L."/>
            <person name="Li C."/>
            <person name="Ma Q."/>
            <person name="Ju M."/>
            <person name="Zhao R."/>
            <person name="Li G."/>
            <person name="Mu C."/>
            <person name="Tian Q."/>
            <person name="Mei H."/>
            <person name="Zhang T."/>
            <person name="Gao T."/>
            <person name="Zhang H."/>
        </authorList>
    </citation>
    <scope>NUCLEOTIDE SEQUENCE</scope>
    <source>
        <strain evidence="5">KEN8</strain>
    </source>
</reference>
<evidence type="ECO:0000259" key="4">
    <source>
        <dbReference type="Pfam" id="PF17919"/>
    </source>
</evidence>
<feature type="domain" description="Reverse transcriptase" evidence="3">
    <location>
        <begin position="70"/>
        <end position="229"/>
    </location>
</feature>
<gene>
    <name evidence="5" type="ORF">Scaly_0588200</name>
</gene>
<dbReference type="InterPro" id="IPR043502">
    <property type="entry name" value="DNA/RNA_pol_sf"/>
</dbReference>
<dbReference type="InterPro" id="IPR041577">
    <property type="entry name" value="RT_RNaseH_2"/>
</dbReference>
<name>A0AAW2RSA5_9LAMI</name>
<dbReference type="PANTHER" id="PTHR37984">
    <property type="entry name" value="PROTEIN CBG26694"/>
    <property type="match status" value="1"/>
</dbReference>
<evidence type="ECO:0000256" key="1">
    <source>
        <dbReference type="ARBA" id="ARBA00023268"/>
    </source>
</evidence>
<dbReference type="SUPFAM" id="SSF56672">
    <property type="entry name" value="DNA/RNA polymerases"/>
    <property type="match status" value="1"/>
</dbReference>
<evidence type="ECO:0000256" key="2">
    <source>
        <dbReference type="SAM" id="MobiDB-lite"/>
    </source>
</evidence>
<sequence length="410" mass="46825">MDSPRPKGDRPSVVTHHLNLDPSIKPVKQKKRHFGPKKDKIIQGEVNKLLSVEHIKEIQLPEWLSNIVLVPKPDGKWRMCIDFRDLNKACPKDFYPLPRIYQLVDSTSGCELRSIMDASQGYHQIMLAPEDHKRVSFINSNGTFCYVAMPFWLKNAGATYQRLVDKIFRPQLGKNNGGIHGRHASKKQENSQPCGRFRRNLRGTKKYRLKLNPEKCAFGVSGGRFVGFIVTQRGIEANLVKIKVILDMAPPTSINKVQQLTGRMAALSQFISKFAEEGLLFFRTLRKVKNFEWMEEYQRAFEDLKAYLAKLPLLVKPIPGDTLYLYLSSTSQTVSSVLVREENSTQTPIYYVSKVLNGAECCYPSIEKIALAWSSPQGNYALTSFPIRWSQNQYSPEASQNQYSLDYPKK</sequence>
<dbReference type="EMBL" id="JACGWM010000003">
    <property type="protein sequence ID" value="KAL0383009.1"/>
    <property type="molecule type" value="Genomic_DNA"/>
</dbReference>
<accession>A0AAW2RSA5</accession>
<dbReference type="Gene3D" id="3.30.70.270">
    <property type="match status" value="2"/>
</dbReference>
<dbReference type="CDD" id="cd01647">
    <property type="entry name" value="RT_LTR"/>
    <property type="match status" value="1"/>
</dbReference>
<protein>
    <submittedName>
        <fullName evidence="5">Retrovirus-related Pol polyprotein from transposon</fullName>
    </submittedName>
</protein>
<dbReference type="Pfam" id="PF00078">
    <property type="entry name" value="RVT_1"/>
    <property type="match status" value="1"/>
</dbReference>
<dbReference type="InterPro" id="IPR043128">
    <property type="entry name" value="Rev_trsase/Diguanyl_cyclase"/>
</dbReference>
<dbReference type="InterPro" id="IPR000477">
    <property type="entry name" value="RT_dom"/>
</dbReference>
<dbReference type="Pfam" id="PF17919">
    <property type="entry name" value="RT_RNaseH_2"/>
    <property type="match status" value="1"/>
</dbReference>
<dbReference type="PANTHER" id="PTHR37984:SF5">
    <property type="entry name" value="PROTEIN NYNRIN-LIKE"/>
    <property type="match status" value="1"/>
</dbReference>
<dbReference type="AlphaFoldDB" id="A0AAW2RSA5"/>
<comment type="caution">
    <text evidence="5">The sequence shown here is derived from an EMBL/GenBank/DDBJ whole genome shotgun (WGS) entry which is preliminary data.</text>
</comment>
<feature type="domain" description="Reverse transcriptase/retrotransposon-derived protein RNase H-like" evidence="4">
    <location>
        <begin position="293"/>
        <end position="372"/>
    </location>
</feature>
<organism evidence="5">
    <name type="scientific">Sesamum calycinum</name>
    <dbReference type="NCBI Taxonomy" id="2727403"/>
    <lineage>
        <taxon>Eukaryota</taxon>
        <taxon>Viridiplantae</taxon>
        <taxon>Streptophyta</taxon>
        <taxon>Embryophyta</taxon>
        <taxon>Tracheophyta</taxon>
        <taxon>Spermatophyta</taxon>
        <taxon>Magnoliopsida</taxon>
        <taxon>eudicotyledons</taxon>
        <taxon>Gunneridae</taxon>
        <taxon>Pentapetalae</taxon>
        <taxon>asterids</taxon>
        <taxon>lamiids</taxon>
        <taxon>Lamiales</taxon>
        <taxon>Pedaliaceae</taxon>
        <taxon>Sesamum</taxon>
    </lineage>
</organism>
<keyword evidence="1" id="KW-0511">Multifunctional enzyme</keyword>